<dbReference type="InterPro" id="IPR039424">
    <property type="entry name" value="SBP_5"/>
</dbReference>
<dbReference type="PANTHER" id="PTHR30290">
    <property type="entry name" value="PERIPLASMIC BINDING COMPONENT OF ABC TRANSPORTER"/>
    <property type="match status" value="1"/>
</dbReference>
<dbReference type="EMBL" id="SORE01000015">
    <property type="protein sequence ID" value="TDY45045.1"/>
    <property type="molecule type" value="Genomic_DNA"/>
</dbReference>
<name>A0A4V3HE68_9BURK</name>
<dbReference type="Gene3D" id="3.10.105.10">
    <property type="entry name" value="Dipeptide-binding Protein, Domain 3"/>
    <property type="match status" value="1"/>
</dbReference>
<dbReference type="Proteomes" id="UP000295509">
    <property type="component" value="Unassembled WGS sequence"/>
</dbReference>
<evidence type="ECO:0000256" key="1">
    <source>
        <dbReference type="ARBA" id="ARBA00022729"/>
    </source>
</evidence>
<reference evidence="4 5" key="1">
    <citation type="submission" date="2019-03" db="EMBL/GenBank/DDBJ databases">
        <title>Genomic Encyclopedia of Type Strains, Phase III (KMG-III): the genomes of soil and plant-associated and newly described type strains.</title>
        <authorList>
            <person name="Whitman W."/>
        </authorList>
    </citation>
    <scope>NUCLEOTIDE SEQUENCE [LARGE SCALE GENOMIC DNA]</scope>
    <source>
        <strain evidence="4 5">LMG 29544</strain>
    </source>
</reference>
<organism evidence="4 5">
    <name type="scientific">Paraburkholderia rhizosphaerae</name>
    <dbReference type="NCBI Taxonomy" id="480658"/>
    <lineage>
        <taxon>Bacteria</taxon>
        <taxon>Pseudomonadati</taxon>
        <taxon>Pseudomonadota</taxon>
        <taxon>Betaproteobacteria</taxon>
        <taxon>Burkholderiales</taxon>
        <taxon>Burkholderiaceae</taxon>
        <taxon>Paraburkholderia</taxon>
    </lineage>
</organism>
<dbReference type="Pfam" id="PF00496">
    <property type="entry name" value="SBP_bac_5"/>
    <property type="match status" value="1"/>
</dbReference>
<gene>
    <name evidence="4" type="ORF">BX592_11511</name>
</gene>
<keyword evidence="1" id="KW-0732">Signal</keyword>
<dbReference type="PANTHER" id="PTHR30290:SF64">
    <property type="entry name" value="ABC TRANSPORTER PERIPLASMIC BINDING PROTEIN"/>
    <property type="match status" value="1"/>
</dbReference>
<protein>
    <submittedName>
        <fullName evidence="4">Microcin C transport system substrate-binding protein</fullName>
    </submittedName>
</protein>
<dbReference type="GO" id="GO:0015833">
    <property type="term" value="P:peptide transport"/>
    <property type="evidence" value="ECO:0007669"/>
    <property type="project" value="TreeGrafter"/>
</dbReference>
<dbReference type="AlphaFoldDB" id="A0A4V3HE68"/>
<dbReference type="Gene3D" id="3.40.190.10">
    <property type="entry name" value="Periplasmic binding protein-like II"/>
    <property type="match status" value="1"/>
</dbReference>
<dbReference type="GO" id="GO:0042884">
    <property type="term" value="P:microcin transport"/>
    <property type="evidence" value="ECO:0007669"/>
    <property type="project" value="TreeGrafter"/>
</dbReference>
<feature type="domain" description="Solute-binding protein family 5" evidence="3">
    <location>
        <begin position="170"/>
        <end position="581"/>
    </location>
</feature>
<evidence type="ECO:0000256" key="2">
    <source>
        <dbReference type="SAM" id="Phobius"/>
    </source>
</evidence>
<sequence length="692" mass="76962">MTLGSRRLGPHREVLRSVIPLLSGGDAHAGARDAASIDAQRRNARFAKTRCMSRANPTDAHSAARRSGWSALFAACGLLFAALMFAQPAFAAYAIAQYGQPKYPPDFKHFDYVNPDAPKGGTLVLANPNRQTGFDKFNPFTLRGNAAPGIDLLFESLTTGSSDEVASAYGLLADDIDIAPDGLSTTFHINPRAHFSNGDPVSADDVKFSFDTLKSPKAAPQYAAYFADITRAVVVDPGTIRFEFRQRNRELPLLAGSMPVFSRKWGVKPDGSRTAFDQLAFETPIGSGPYLIEHNDNGRNITYKRDPNYWGSNLPVRAGMFNFERIQYKLYGDSTARLEAFKAGEYDALVEYVARSWVRRDVGKRFDSGELIKREFPQHNGTGMQGFILNQRRPLFQDVRVRKALDLALDFQWLNRQLFYNQYKRIDSFFVNTDWQAKGLPSPGELKLLEPYRAQLDPSVFGLPPTQPDTDPPGSLRANLLKARELLAQAGWTYRDGALRNAKGEPFEFEILDDSGSAQSFEPIIAAYIRNLQKLGIVARLRVSDFAVYQKRLDAFDFDVTTLRYPDVQVPGADMVDRFGSKAADEPGSGNLIGLKSPAVDAILRALVGAQTLEQLTDATHALDRVLLHGYYVVPQWYSATHRIAYKRGLAWPKTLPLYYSAEGWIVSMWWFAPPQAAQQAGDAPTPTHANR</sequence>
<keyword evidence="2" id="KW-1133">Transmembrane helix</keyword>
<dbReference type="GO" id="GO:1904680">
    <property type="term" value="F:peptide transmembrane transporter activity"/>
    <property type="evidence" value="ECO:0007669"/>
    <property type="project" value="TreeGrafter"/>
</dbReference>
<dbReference type="PIRSF" id="PIRSF002741">
    <property type="entry name" value="MppA"/>
    <property type="match status" value="1"/>
</dbReference>
<proteinExistence type="predicted"/>
<evidence type="ECO:0000313" key="5">
    <source>
        <dbReference type="Proteomes" id="UP000295509"/>
    </source>
</evidence>
<dbReference type="CDD" id="cd08497">
    <property type="entry name" value="MbnE-like"/>
    <property type="match status" value="1"/>
</dbReference>
<dbReference type="GO" id="GO:0030288">
    <property type="term" value="C:outer membrane-bounded periplasmic space"/>
    <property type="evidence" value="ECO:0007669"/>
    <property type="project" value="TreeGrafter"/>
</dbReference>
<evidence type="ECO:0000313" key="4">
    <source>
        <dbReference type="EMBL" id="TDY45045.1"/>
    </source>
</evidence>
<accession>A0A4V3HE68</accession>
<keyword evidence="2" id="KW-0472">Membrane</keyword>
<dbReference type="InterPro" id="IPR030678">
    <property type="entry name" value="Peptide/Ni-bd"/>
</dbReference>
<dbReference type="SUPFAM" id="SSF53850">
    <property type="entry name" value="Periplasmic binding protein-like II"/>
    <property type="match status" value="1"/>
</dbReference>
<dbReference type="GO" id="GO:0043190">
    <property type="term" value="C:ATP-binding cassette (ABC) transporter complex"/>
    <property type="evidence" value="ECO:0007669"/>
    <property type="project" value="InterPro"/>
</dbReference>
<evidence type="ECO:0000259" key="3">
    <source>
        <dbReference type="Pfam" id="PF00496"/>
    </source>
</evidence>
<feature type="transmembrane region" description="Helical" evidence="2">
    <location>
        <begin position="71"/>
        <end position="96"/>
    </location>
</feature>
<keyword evidence="5" id="KW-1185">Reference proteome</keyword>
<keyword evidence="2" id="KW-0812">Transmembrane</keyword>
<comment type="caution">
    <text evidence="4">The sequence shown here is derived from an EMBL/GenBank/DDBJ whole genome shotgun (WGS) entry which is preliminary data.</text>
</comment>
<dbReference type="InterPro" id="IPR000914">
    <property type="entry name" value="SBP_5_dom"/>
</dbReference>